<dbReference type="KEGG" id="ckl:CKL_2478"/>
<sequence length="56" mass="6207">MEKIINGKVYKQVKISKMVINGKEKKGSIISSEDTDAGKDTTVTIFTEDMDQKNNG</sequence>
<evidence type="ECO:0000313" key="2">
    <source>
        <dbReference type="Proteomes" id="UP000002411"/>
    </source>
</evidence>
<reference evidence="1 2" key="1">
    <citation type="journal article" date="2008" name="Proc. Natl. Acad. Sci. U.S.A.">
        <title>The genome of Clostridium kluyveri, a strict anaerobe with unique metabolic features.</title>
        <authorList>
            <person name="Seedorf H."/>
            <person name="Fricke W.F."/>
            <person name="Veith B."/>
            <person name="Brueggemann H."/>
            <person name="Liesegang H."/>
            <person name="Strittmatter A."/>
            <person name="Miethke M."/>
            <person name="Buckel W."/>
            <person name="Hinderberger J."/>
            <person name="Li F."/>
            <person name="Hagemeier C."/>
            <person name="Thauer R.K."/>
            <person name="Gottschalk G."/>
        </authorList>
    </citation>
    <scope>NUCLEOTIDE SEQUENCE [LARGE SCALE GENOMIC DNA]</scope>
    <source>
        <strain evidence="2">ATCC 8527 / DSM 555 / NCIMB 10680</strain>
    </source>
</reference>
<dbReference type="EMBL" id="CP000673">
    <property type="protein sequence ID" value="EDK34490.1"/>
    <property type="molecule type" value="Genomic_DNA"/>
</dbReference>
<evidence type="ECO:0000313" key="1">
    <source>
        <dbReference type="EMBL" id="EDK34490.1"/>
    </source>
</evidence>
<dbReference type="AlphaFoldDB" id="A5N044"/>
<keyword evidence="2" id="KW-1185">Reference proteome</keyword>
<organism evidence="1 2">
    <name type="scientific">Clostridium kluyveri (strain ATCC 8527 / DSM 555 / NBRC 12016 / NCIMB 10680 / K1)</name>
    <dbReference type="NCBI Taxonomy" id="431943"/>
    <lineage>
        <taxon>Bacteria</taxon>
        <taxon>Bacillati</taxon>
        <taxon>Bacillota</taxon>
        <taxon>Clostridia</taxon>
        <taxon>Eubacteriales</taxon>
        <taxon>Clostridiaceae</taxon>
        <taxon>Clostridium</taxon>
    </lineage>
</organism>
<accession>A5N044</accession>
<dbReference type="RefSeq" id="WP_012102824.1">
    <property type="nucleotide sequence ID" value="NC_009706.1"/>
</dbReference>
<gene>
    <name evidence="1" type="ordered locus">CKL_2478</name>
</gene>
<name>A5N044_CLOK5</name>
<dbReference type="HOGENOM" id="CLU_3006099_0_0_9"/>
<protein>
    <submittedName>
        <fullName evidence="1">Uncharacterized protein</fullName>
    </submittedName>
</protein>
<proteinExistence type="predicted"/>
<dbReference type="Proteomes" id="UP000002411">
    <property type="component" value="Chromosome"/>
</dbReference>
<dbReference type="STRING" id="431943.CKL_2478"/>